<dbReference type="CDD" id="cd00051">
    <property type="entry name" value="EFh"/>
    <property type="match status" value="1"/>
</dbReference>
<dbReference type="InterPro" id="IPR018247">
    <property type="entry name" value="EF_Hand_1_Ca_BS"/>
</dbReference>
<reference evidence="3 4" key="1">
    <citation type="submission" date="2024-11" db="EMBL/GenBank/DDBJ databases">
        <title>A near-complete genome assembly of Cinchona calisaya.</title>
        <authorList>
            <person name="Lian D.C."/>
            <person name="Zhao X.W."/>
            <person name="Wei L."/>
        </authorList>
    </citation>
    <scope>NUCLEOTIDE SEQUENCE [LARGE SCALE GENOMIC DNA]</scope>
    <source>
        <tissue evidence="3">Nenye</tissue>
    </source>
</reference>
<comment type="caution">
    <text evidence="3">The sequence shown here is derived from an EMBL/GenBank/DDBJ whole genome shotgun (WGS) entry which is preliminary data.</text>
</comment>
<dbReference type="InterPro" id="IPR002048">
    <property type="entry name" value="EF_hand_dom"/>
</dbReference>
<dbReference type="Pfam" id="PF13499">
    <property type="entry name" value="EF-hand_7"/>
    <property type="match status" value="1"/>
</dbReference>
<dbReference type="Gene3D" id="1.10.238.10">
    <property type="entry name" value="EF-hand"/>
    <property type="match status" value="1"/>
</dbReference>
<evidence type="ECO:0000259" key="2">
    <source>
        <dbReference type="PROSITE" id="PS50222"/>
    </source>
</evidence>
<dbReference type="SUPFAM" id="SSF47473">
    <property type="entry name" value="EF-hand"/>
    <property type="match status" value="1"/>
</dbReference>
<keyword evidence="1" id="KW-0106">Calcium</keyword>
<dbReference type="PROSITE" id="PS50222">
    <property type="entry name" value="EF_HAND_2"/>
    <property type="match status" value="2"/>
</dbReference>
<protein>
    <recommendedName>
        <fullName evidence="2">EF-hand domain-containing protein</fullName>
    </recommendedName>
</protein>
<name>A0ABD2XT40_9GENT</name>
<dbReference type="EMBL" id="JBJUIK010000017">
    <property type="protein sequence ID" value="KAL3497456.1"/>
    <property type="molecule type" value="Genomic_DNA"/>
</dbReference>
<sequence length="187" mass="21489">MPPCAIIPQFGERQLSDIFKQHDKNGDRRLDRAELKEAFKQLGAMIPSWRAARALHHADLNGDGYIDEEEMTGLVNYALRLGYTFSPLMMRTKRPVLRKLDVCDEIAHETIESSQLPYLNTEQNMPTTNNPHFQTSLTTFPSQLDTDDHGSERYRIVPVTNLPKLLCHNVGNQNVEKKKYIHEAICR</sequence>
<feature type="domain" description="EF-hand" evidence="2">
    <location>
        <begin position="10"/>
        <end position="45"/>
    </location>
</feature>
<dbReference type="InterPro" id="IPR011992">
    <property type="entry name" value="EF-hand-dom_pair"/>
</dbReference>
<organism evidence="3 4">
    <name type="scientific">Cinchona calisaya</name>
    <dbReference type="NCBI Taxonomy" id="153742"/>
    <lineage>
        <taxon>Eukaryota</taxon>
        <taxon>Viridiplantae</taxon>
        <taxon>Streptophyta</taxon>
        <taxon>Embryophyta</taxon>
        <taxon>Tracheophyta</taxon>
        <taxon>Spermatophyta</taxon>
        <taxon>Magnoliopsida</taxon>
        <taxon>eudicotyledons</taxon>
        <taxon>Gunneridae</taxon>
        <taxon>Pentapetalae</taxon>
        <taxon>asterids</taxon>
        <taxon>lamiids</taxon>
        <taxon>Gentianales</taxon>
        <taxon>Rubiaceae</taxon>
        <taxon>Cinchonoideae</taxon>
        <taxon>Cinchoneae</taxon>
        <taxon>Cinchona</taxon>
    </lineage>
</organism>
<keyword evidence="4" id="KW-1185">Reference proteome</keyword>
<feature type="domain" description="EF-hand" evidence="2">
    <location>
        <begin position="50"/>
        <end position="81"/>
    </location>
</feature>
<dbReference type="SMART" id="SM00054">
    <property type="entry name" value="EFh"/>
    <property type="match status" value="2"/>
</dbReference>
<evidence type="ECO:0000256" key="1">
    <source>
        <dbReference type="ARBA" id="ARBA00022837"/>
    </source>
</evidence>
<dbReference type="AlphaFoldDB" id="A0ABD2XT40"/>
<evidence type="ECO:0000313" key="3">
    <source>
        <dbReference type="EMBL" id="KAL3497456.1"/>
    </source>
</evidence>
<accession>A0ABD2XT40</accession>
<gene>
    <name evidence="3" type="ORF">ACH5RR_040188</name>
</gene>
<evidence type="ECO:0000313" key="4">
    <source>
        <dbReference type="Proteomes" id="UP001630127"/>
    </source>
</evidence>
<dbReference type="Proteomes" id="UP001630127">
    <property type="component" value="Unassembled WGS sequence"/>
</dbReference>
<proteinExistence type="predicted"/>
<dbReference type="PROSITE" id="PS00018">
    <property type="entry name" value="EF_HAND_1"/>
    <property type="match status" value="2"/>
</dbReference>